<dbReference type="Proteomes" id="UP000036987">
    <property type="component" value="Unassembled WGS sequence"/>
</dbReference>
<evidence type="ECO:0000313" key="2">
    <source>
        <dbReference type="EMBL" id="KMZ72183.1"/>
    </source>
</evidence>
<dbReference type="OrthoDB" id="683049at2759"/>
<dbReference type="OMA" id="WKILEVE"/>
<accession>A0A0K9PT17</accession>
<dbReference type="AlphaFoldDB" id="A0A0K9PT17"/>
<evidence type="ECO:0000259" key="1">
    <source>
        <dbReference type="Pfam" id="PF12776"/>
    </source>
</evidence>
<dbReference type="InterPro" id="IPR024752">
    <property type="entry name" value="Myb/SANT-like_dom"/>
</dbReference>
<dbReference type="Pfam" id="PF12776">
    <property type="entry name" value="Myb_DNA-bind_3"/>
    <property type="match status" value="1"/>
</dbReference>
<dbReference type="EMBL" id="LFYR01000643">
    <property type="protein sequence ID" value="KMZ72183.1"/>
    <property type="molecule type" value="Genomic_DNA"/>
</dbReference>
<gene>
    <name evidence="2" type="ORF">ZOSMA_16G01540</name>
</gene>
<sequence>MADIISMDTKREKGKEKKGESYKVKATWGERRHELFVKICLEQMKLGNRPNHTLNKEGYRNLEKRFFKETGLQYNKSQFKNHWDSTRRDWKAWCALRKSNEVIWDEKKNTYSQTCEWWADFASKNPGGAKFAEQPLSHVEELDLLFGEEVESAYMLGLGNVLQVKDDLGSPGEGMAGVDNKTSNGFEDHETISTPTGSTNVPPSPIYSAGCSSTPNGLQRAEDVRKVHPLRCREPQPCAPQVEKRLKTNTGGSPMLESRLKQMCDLISERTNGLAALSDDSNPISNAIDLLNAVNGIERNSDEWLFTASLLREQSNRYLFIALGNPESRYAWIKREYRLSLQ</sequence>
<dbReference type="PANTHER" id="PTHR47851">
    <property type="entry name" value="OS06G0588700 PROTEIN-RELATED"/>
    <property type="match status" value="1"/>
</dbReference>
<feature type="domain" description="Myb/SANT-like" evidence="1">
    <location>
        <begin position="27"/>
        <end position="120"/>
    </location>
</feature>
<organism evidence="2 3">
    <name type="scientific">Zostera marina</name>
    <name type="common">Eelgrass</name>
    <dbReference type="NCBI Taxonomy" id="29655"/>
    <lineage>
        <taxon>Eukaryota</taxon>
        <taxon>Viridiplantae</taxon>
        <taxon>Streptophyta</taxon>
        <taxon>Embryophyta</taxon>
        <taxon>Tracheophyta</taxon>
        <taxon>Spermatophyta</taxon>
        <taxon>Magnoliopsida</taxon>
        <taxon>Liliopsida</taxon>
        <taxon>Zosteraceae</taxon>
        <taxon>Zostera</taxon>
    </lineage>
</organism>
<reference evidence="3" key="1">
    <citation type="journal article" date="2016" name="Nature">
        <title>The genome of the seagrass Zostera marina reveals angiosperm adaptation to the sea.</title>
        <authorList>
            <person name="Olsen J.L."/>
            <person name="Rouze P."/>
            <person name="Verhelst B."/>
            <person name="Lin Y.-C."/>
            <person name="Bayer T."/>
            <person name="Collen J."/>
            <person name="Dattolo E."/>
            <person name="De Paoli E."/>
            <person name="Dittami S."/>
            <person name="Maumus F."/>
            <person name="Michel G."/>
            <person name="Kersting A."/>
            <person name="Lauritano C."/>
            <person name="Lohaus R."/>
            <person name="Toepel M."/>
            <person name="Tonon T."/>
            <person name="Vanneste K."/>
            <person name="Amirebrahimi M."/>
            <person name="Brakel J."/>
            <person name="Bostroem C."/>
            <person name="Chovatia M."/>
            <person name="Grimwood J."/>
            <person name="Jenkins J.W."/>
            <person name="Jueterbock A."/>
            <person name="Mraz A."/>
            <person name="Stam W.T."/>
            <person name="Tice H."/>
            <person name="Bornberg-Bauer E."/>
            <person name="Green P.J."/>
            <person name="Pearson G.A."/>
            <person name="Procaccini G."/>
            <person name="Duarte C.M."/>
            <person name="Schmutz J."/>
            <person name="Reusch T.B.H."/>
            <person name="Van de Peer Y."/>
        </authorList>
    </citation>
    <scope>NUCLEOTIDE SEQUENCE [LARGE SCALE GENOMIC DNA]</scope>
    <source>
        <strain evidence="3">cv. Finnish</strain>
    </source>
</reference>
<protein>
    <recommendedName>
        <fullName evidence="1">Myb/SANT-like domain-containing protein</fullName>
    </recommendedName>
</protein>
<dbReference type="STRING" id="29655.A0A0K9PT17"/>
<proteinExistence type="predicted"/>
<name>A0A0K9PT17_ZOSMR</name>
<dbReference type="PANTHER" id="PTHR47851:SF5">
    <property type="entry name" value="MYB_SANT-LIKE DOMAIN-CONTAINING PROTEIN"/>
    <property type="match status" value="1"/>
</dbReference>
<comment type="caution">
    <text evidence="2">The sequence shown here is derived from an EMBL/GenBank/DDBJ whole genome shotgun (WGS) entry which is preliminary data.</text>
</comment>
<keyword evidence="3" id="KW-1185">Reference proteome</keyword>
<evidence type="ECO:0000313" key="3">
    <source>
        <dbReference type="Proteomes" id="UP000036987"/>
    </source>
</evidence>